<name>B7FZV5_PHATC</name>
<feature type="region of interest" description="Disordered" evidence="1">
    <location>
        <begin position="39"/>
        <end position="66"/>
    </location>
</feature>
<evidence type="ECO:0000256" key="2">
    <source>
        <dbReference type="SAM" id="Phobius"/>
    </source>
</evidence>
<dbReference type="KEGG" id="pti:PHATRDRAFT_46046"/>
<protein>
    <submittedName>
        <fullName evidence="3">Uncharacterized protein</fullName>
    </submittedName>
</protein>
<dbReference type="RefSeq" id="XP_002180565.1">
    <property type="nucleotide sequence ID" value="XM_002180529.1"/>
</dbReference>
<dbReference type="InParanoid" id="B7FZV5"/>
<dbReference type="Proteomes" id="UP000000759">
    <property type="component" value="Chromosome 9"/>
</dbReference>
<reference evidence="3 4" key="1">
    <citation type="journal article" date="2008" name="Nature">
        <title>The Phaeodactylum genome reveals the evolutionary history of diatom genomes.</title>
        <authorList>
            <person name="Bowler C."/>
            <person name="Allen A.E."/>
            <person name="Badger J.H."/>
            <person name="Grimwood J."/>
            <person name="Jabbari K."/>
            <person name="Kuo A."/>
            <person name="Maheswari U."/>
            <person name="Martens C."/>
            <person name="Maumus F."/>
            <person name="Otillar R.P."/>
            <person name="Rayko E."/>
            <person name="Salamov A."/>
            <person name="Vandepoele K."/>
            <person name="Beszteri B."/>
            <person name="Gruber A."/>
            <person name="Heijde M."/>
            <person name="Katinka M."/>
            <person name="Mock T."/>
            <person name="Valentin K."/>
            <person name="Verret F."/>
            <person name="Berges J.A."/>
            <person name="Brownlee C."/>
            <person name="Cadoret J.P."/>
            <person name="Chiovitti A."/>
            <person name="Choi C.J."/>
            <person name="Coesel S."/>
            <person name="De Martino A."/>
            <person name="Detter J.C."/>
            <person name="Durkin C."/>
            <person name="Falciatore A."/>
            <person name="Fournet J."/>
            <person name="Haruta M."/>
            <person name="Huysman M.J."/>
            <person name="Jenkins B.D."/>
            <person name="Jiroutova K."/>
            <person name="Jorgensen R.E."/>
            <person name="Joubert Y."/>
            <person name="Kaplan A."/>
            <person name="Kroger N."/>
            <person name="Kroth P.G."/>
            <person name="La Roche J."/>
            <person name="Lindquist E."/>
            <person name="Lommer M."/>
            <person name="Martin-Jezequel V."/>
            <person name="Lopez P.J."/>
            <person name="Lucas S."/>
            <person name="Mangogna M."/>
            <person name="McGinnis K."/>
            <person name="Medlin L.K."/>
            <person name="Montsant A."/>
            <person name="Oudot-Le Secq M.P."/>
            <person name="Napoli C."/>
            <person name="Obornik M."/>
            <person name="Parker M.S."/>
            <person name="Petit J.L."/>
            <person name="Porcel B.M."/>
            <person name="Poulsen N."/>
            <person name="Robison M."/>
            <person name="Rychlewski L."/>
            <person name="Rynearson T.A."/>
            <person name="Schmutz J."/>
            <person name="Shapiro H."/>
            <person name="Siaut M."/>
            <person name="Stanley M."/>
            <person name="Sussman M.R."/>
            <person name="Taylor A.R."/>
            <person name="Vardi A."/>
            <person name="von Dassow P."/>
            <person name="Vyverman W."/>
            <person name="Willis A."/>
            <person name="Wyrwicz L.S."/>
            <person name="Rokhsar D.S."/>
            <person name="Weissenbach J."/>
            <person name="Armbrust E.V."/>
            <person name="Green B.R."/>
            <person name="Van de Peer Y."/>
            <person name="Grigoriev I.V."/>
        </authorList>
    </citation>
    <scope>NUCLEOTIDE SEQUENCE [LARGE SCALE GENOMIC DNA]</scope>
    <source>
        <strain evidence="3 4">CCAP 1055/1</strain>
    </source>
</reference>
<keyword evidence="2" id="KW-1133">Transmembrane helix</keyword>
<reference evidence="4" key="2">
    <citation type="submission" date="2008-08" db="EMBL/GenBank/DDBJ databases">
        <authorList>
            <consortium name="Diatom Consortium"/>
            <person name="Grigoriev I."/>
            <person name="Grimwood J."/>
            <person name="Kuo A."/>
            <person name="Otillar R.P."/>
            <person name="Salamov A."/>
            <person name="Detter J.C."/>
            <person name="Lindquist E."/>
            <person name="Shapiro H."/>
            <person name="Lucas S."/>
            <person name="Glavina del Rio T."/>
            <person name="Pitluck S."/>
            <person name="Rokhsar D."/>
            <person name="Bowler C."/>
        </authorList>
    </citation>
    <scope>GENOME REANNOTATION</scope>
    <source>
        <strain evidence="4">CCAP 1055/1</strain>
    </source>
</reference>
<gene>
    <name evidence="3" type="ORF">PHATRDRAFT_46046</name>
</gene>
<keyword evidence="2" id="KW-0812">Transmembrane</keyword>
<accession>B7FZV5</accession>
<evidence type="ECO:0000313" key="3">
    <source>
        <dbReference type="EMBL" id="EEC47973.1"/>
    </source>
</evidence>
<dbReference type="OrthoDB" id="48977at2759"/>
<evidence type="ECO:0000313" key="4">
    <source>
        <dbReference type="Proteomes" id="UP000000759"/>
    </source>
</evidence>
<keyword evidence="4" id="KW-1185">Reference proteome</keyword>
<dbReference type="AlphaFoldDB" id="B7FZV5"/>
<dbReference type="GeneID" id="7201410"/>
<feature type="transmembrane region" description="Helical" evidence="2">
    <location>
        <begin position="12"/>
        <end position="35"/>
    </location>
</feature>
<dbReference type="EMBL" id="CM000612">
    <property type="protein sequence ID" value="EEC47973.1"/>
    <property type="molecule type" value="Genomic_DNA"/>
</dbReference>
<feature type="compositionally biased region" description="Basic and acidic residues" evidence="1">
    <location>
        <begin position="44"/>
        <end position="64"/>
    </location>
</feature>
<dbReference type="HOGENOM" id="CLU_734602_0_0_1"/>
<evidence type="ECO:0000256" key="1">
    <source>
        <dbReference type="SAM" id="MobiDB-lite"/>
    </source>
</evidence>
<dbReference type="PaxDb" id="2850-Phatr46046"/>
<proteinExistence type="predicted"/>
<keyword evidence="2" id="KW-0472">Membrane</keyword>
<sequence length="377" mass="41393">MPMPRGGSARSSLYVTLQLPTGLLISAIAIHVSAWKPNGAKGVRKAEPQRRRLDKKEPKERECSIDEEEDEIEFQCKAKTENADTEIEDKIDFSVKRTNAQALRVKVKYEQEIEQGDTETETETEYEVTFDRLIEYEKANGANTEAYEWGSDTIVQTIALDSWSDFSNVVESEDGVVSTFSVSSTNGLAIFSFHISRAADGAEISANKMKIDFELINFPWSQDNTYVALISDIESQREVEIEVDDDPDTPDSESSRTATDVFISFQDATSTVGFVPFGEYTWAETAEVLNATSNATDTNTTVTLDSQEIQVVATSSSDPTSNEIAFSFIGDAARSAADIFWDPEAGISYSQSASIRAVASATCTIVAVLSSMLLMAI</sequence>
<organism evidence="3 4">
    <name type="scientific">Phaeodactylum tricornutum (strain CCAP 1055/1)</name>
    <dbReference type="NCBI Taxonomy" id="556484"/>
    <lineage>
        <taxon>Eukaryota</taxon>
        <taxon>Sar</taxon>
        <taxon>Stramenopiles</taxon>
        <taxon>Ochrophyta</taxon>
        <taxon>Bacillariophyta</taxon>
        <taxon>Bacillariophyceae</taxon>
        <taxon>Bacillariophycidae</taxon>
        <taxon>Naviculales</taxon>
        <taxon>Phaeodactylaceae</taxon>
        <taxon>Phaeodactylum</taxon>
    </lineage>
</organism>